<protein>
    <submittedName>
        <fullName evidence="1">DUF4421 domain-containing protein</fullName>
    </submittedName>
</protein>
<gene>
    <name evidence="1" type="ORF">EG240_02960</name>
</gene>
<evidence type="ECO:0000313" key="1">
    <source>
        <dbReference type="EMBL" id="RRJ92375.1"/>
    </source>
</evidence>
<proteinExistence type="predicted"/>
<dbReference type="Proteomes" id="UP000275719">
    <property type="component" value="Unassembled WGS sequence"/>
</dbReference>
<dbReference type="EMBL" id="RQVQ01000005">
    <property type="protein sequence ID" value="RRJ92375.1"/>
    <property type="molecule type" value="Genomic_DNA"/>
</dbReference>
<dbReference type="AlphaFoldDB" id="A0A3P3WB12"/>
<reference evidence="1 2" key="1">
    <citation type="submission" date="2018-11" db="EMBL/GenBank/DDBJ databases">
        <title>Flavobacterium sp. nov., YIM 102701-2 draft genome.</title>
        <authorList>
            <person name="Li G."/>
            <person name="Jiang Y."/>
        </authorList>
    </citation>
    <scope>NUCLEOTIDE SEQUENCE [LARGE SCALE GENOMIC DNA]</scope>
    <source>
        <strain evidence="1 2">YIM 102701-2</strain>
    </source>
</reference>
<comment type="caution">
    <text evidence="1">The sequence shown here is derived from an EMBL/GenBank/DDBJ whole genome shotgun (WGS) entry which is preliminary data.</text>
</comment>
<organism evidence="1 2">
    <name type="scientific">Paenimyroides tangerinum</name>
    <dbReference type="NCBI Taxonomy" id="2488728"/>
    <lineage>
        <taxon>Bacteria</taxon>
        <taxon>Pseudomonadati</taxon>
        <taxon>Bacteroidota</taxon>
        <taxon>Flavobacteriia</taxon>
        <taxon>Flavobacteriales</taxon>
        <taxon>Flavobacteriaceae</taxon>
        <taxon>Paenimyroides</taxon>
    </lineage>
</organism>
<evidence type="ECO:0000313" key="2">
    <source>
        <dbReference type="Proteomes" id="UP000275719"/>
    </source>
</evidence>
<name>A0A3P3WB12_9FLAO</name>
<sequence>MNKIIISIIFFFCCNILSSQNDTLNNYFISYDEMIITSISIEEINDTFYIGYKDHLEKYKAELTPNFERKLNFNFTYKIIDFAIGYTPNFLKSNKAQNRSRNFNFAFRLNHKQWSQSFMYLNQRGFYLDLDNTIEHFYFPQFRSTKVGGTTSYIFNKKYSYQTLFNPNEWQSKSTGSFILHFTGYYSKLESEKKEDELNINIYSITTSPSYYYNFVINKKILIGAGVNLGIGANIVNGVVDPLIELATNIKIGYNTDNFFSSIGYNGTSLAFENRRENYNNTFNAIKFEVGYRFKTPKKAKKIYDDALNLIPIKL</sequence>
<dbReference type="OrthoDB" id="669053at2"/>
<dbReference type="InterPro" id="IPR025535">
    <property type="entry name" value="DUF4421"/>
</dbReference>
<accession>A0A3P3WB12</accession>
<dbReference type="Pfam" id="PF14391">
    <property type="entry name" value="DUF4421"/>
    <property type="match status" value="1"/>
</dbReference>
<keyword evidence="2" id="KW-1185">Reference proteome</keyword>
<dbReference type="RefSeq" id="WP_125017262.1">
    <property type="nucleotide sequence ID" value="NZ_RQVQ01000005.1"/>
</dbReference>